<evidence type="ECO:0000313" key="1">
    <source>
        <dbReference type="EMBL" id="AEN96071.1"/>
    </source>
</evidence>
<dbReference type="KEGG" id="rho:RHOM_04755"/>
<accession>G2T2C6</accession>
<gene>
    <name evidence="1" type="ordered locus">RHOM_04755</name>
</gene>
<protein>
    <submittedName>
        <fullName evidence="1">Uncharacterized protein</fullName>
    </submittedName>
</protein>
<dbReference type="HOGENOM" id="CLU_3204756_0_0_9"/>
<name>G2T2C6_ROSHA</name>
<reference evidence="1 2" key="1">
    <citation type="journal article" date="2015" name="Genome Announc.">
        <title>Complete genome sequence of the human gut symbiont Roseburia hominis.</title>
        <authorList>
            <person name="Travis A.J."/>
            <person name="Kelly D."/>
            <person name="Flint H.J."/>
            <person name="Aminov R.I."/>
        </authorList>
    </citation>
    <scope>NUCLEOTIDE SEQUENCE [LARGE SCALE GENOMIC DNA]</scope>
    <source>
        <strain evidence="2">DSM 16839 / JCM 17582 / NCIMB 14029 / A2-183</strain>
    </source>
</reference>
<dbReference type="Proteomes" id="UP000008178">
    <property type="component" value="Chromosome"/>
</dbReference>
<organism evidence="1 2">
    <name type="scientific">Roseburia hominis (strain DSM 16839 / JCM 17582 / NCIMB 14029 / A2-183)</name>
    <dbReference type="NCBI Taxonomy" id="585394"/>
    <lineage>
        <taxon>Bacteria</taxon>
        <taxon>Bacillati</taxon>
        <taxon>Bacillota</taxon>
        <taxon>Clostridia</taxon>
        <taxon>Lachnospirales</taxon>
        <taxon>Lachnospiraceae</taxon>
        <taxon>Roseburia</taxon>
    </lineage>
</organism>
<proteinExistence type="predicted"/>
<dbReference type="EMBL" id="CP003040">
    <property type="protein sequence ID" value="AEN96071.1"/>
    <property type="molecule type" value="Genomic_DNA"/>
</dbReference>
<dbReference type="AlphaFoldDB" id="G2T2C6"/>
<dbReference type="STRING" id="585394.RHOM_04755"/>
<evidence type="ECO:0000313" key="2">
    <source>
        <dbReference type="Proteomes" id="UP000008178"/>
    </source>
</evidence>
<keyword evidence="2" id="KW-1185">Reference proteome</keyword>
<sequence>MGFQMEMQVEIRFKKCGISNQPDVCICDDPCLSKFGALRGSCPHPGDNL</sequence>